<evidence type="ECO:0000313" key="7">
    <source>
        <dbReference type="EMBL" id="PKA50580.1"/>
    </source>
</evidence>
<dbReference type="PIRSF" id="PIRSF000097">
    <property type="entry name" value="AKR"/>
    <property type="match status" value="1"/>
</dbReference>
<dbReference type="PROSITE" id="PS00062">
    <property type="entry name" value="ALDOKETO_REDUCTASE_2"/>
    <property type="match status" value="1"/>
</dbReference>
<reference evidence="7 8" key="1">
    <citation type="journal article" date="2017" name="Nature">
        <title>The Apostasia genome and the evolution of orchids.</title>
        <authorList>
            <person name="Zhang G.Q."/>
            <person name="Liu K.W."/>
            <person name="Li Z."/>
            <person name="Lohaus R."/>
            <person name="Hsiao Y.Y."/>
            <person name="Niu S.C."/>
            <person name="Wang J.Y."/>
            <person name="Lin Y.C."/>
            <person name="Xu Q."/>
            <person name="Chen L.J."/>
            <person name="Yoshida K."/>
            <person name="Fujiwara S."/>
            <person name="Wang Z.W."/>
            <person name="Zhang Y.Q."/>
            <person name="Mitsuda N."/>
            <person name="Wang M."/>
            <person name="Liu G.H."/>
            <person name="Pecoraro L."/>
            <person name="Huang H.X."/>
            <person name="Xiao X.J."/>
            <person name="Lin M."/>
            <person name="Wu X.Y."/>
            <person name="Wu W.L."/>
            <person name="Chen Y.Y."/>
            <person name="Chang S.B."/>
            <person name="Sakamoto S."/>
            <person name="Ohme-Takagi M."/>
            <person name="Yagi M."/>
            <person name="Zeng S.J."/>
            <person name="Shen C.Y."/>
            <person name="Yeh C.M."/>
            <person name="Luo Y.B."/>
            <person name="Tsai W.C."/>
            <person name="Van de Peer Y."/>
            <person name="Liu Z.J."/>
        </authorList>
    </citation>
    <scope>NUCLEOTIDE SEQUENCE [LARGE SCALE GENOMIC DNA]</scope>
    <source>
        <strain evidence="8">cv. Shenzhen</strain>
        <tissue evidence="7">Stem</tissue>
    </source>
</reference>
<feature type="site" description="Lowers pKa of active site Tyr" evidence="5">
    <location>
        <position position="88"/>
    </location>
</feature>
<dbReference type="GO" id="GO:0008106">
    <property type="term" value="F:alcohol dehydrogenase (NADP+) activity"/>
    <property type="evidence" value="ECO:0007669"/>
    <property type="project" value="UniProtKB-EC"/>
</dbReference>
<dbReference type="InterPro" id="IPR036812">
    <property type="entry name" value="NAD(P)_OxRdtase_dom_sf"/>
</dbReference>
<dbReference type="PRINTS" id="PR00069">
    <property type="entry name" value="ALDKETRDTASE"/>
</dbReference>
<dbReference type="AlphaFoldDB" id="A0A2I0A4X0"/>
<evidence type="ECO:0000256" key="4">
    <source>
        <dbReference type="PIRSR" id="PIRSR000097-2"/>
    </source>
</evidence>
<dbReference type="InterPro" id="IPR020471">
    <property type="entry name" value="AKR"/>
</dbReference>
<feature type="active site" description="Proton donor" evidence="3">
    <location>
        <position position="60"/>
    </location>
</feature>
<accession>A0A2I0A4X0</accession>
<evidence type="ECO:0000256" key="2">
    <source>
        <dbReference type="ARBA" id="ARBA00022857"/>
    </source>
</evidence>
<dbReference type="Pfam" id="PF00248">
    <property type="entry name" value="Aldo_ket_red"/>
    <property type="match status" value="1"/>
</dbReference>
<keyword evidence="8" id="KW-1185">Reference proteome</keyword>
<gene>
    <name evidence="7" type="ORF">AXF42_Ash013795</name>
</gene>
<evidence type="ECO:0000313" key="8">
    <source>
        <dbReference type="Proteomes" id="UP000236161"/>
    </source>
</evidence>
<comment type="similarity">
    <text evidence="1">Belongs to the aldo/keto reductase family.</text>
</comment>
<evidence type="ECO:0000256" key="5">
    <source>
        <dbReference type="PIRSR" id="PIRSR000097-3"/>
    </source>
</evidence>
<dbReference type="Gene3D" id="3.20.20.100">
    <property type="entry name" value="NADP-dependent oxidoreductase domain"/>
    <property type="match status" value="1"/>
</dbReference>
<feature type="domain" description="NADP-dependent oxidoreductase" evidence="6">
    <location>
        <begin position="27"/>
        <end position="290"/>
    </location>
</feature>
<dbReference type="SUPFAM" id="SSF51430">
    <property type="entry name" value="NAD(P)-linked oxidoreductase"/>
    <property type="match status" value="1"/>
</dbReference>
<dbReference type="FunFam" id="3.20.20.100:FF:000013">
    <property type="entry name" value="NADPH-dependent codeinone reductase 1-1"/>
    <property type="match status" value="1"/>
</dbReference>
<keyword evidence="2" id="KW-0521">NADP</keyword>
<dbReference type="EC" id="1.1.1.2" evidence="7"/>
<dbReference type="InterPro" id="IPR023210">
    <property type="entry name" value="NADP_OxRdtase_dom"/>
</dbReference>
<dbReference type="PANTHER" id="PTHR11732">
    <property type="entry name" value="ALDO/KETO REDUCTASE"/>
    <property type="match status" value="1"/>
</dbReference>
<feature type="binding site" evidence="4">
    <location>
        <position position="121"/>
    </location>
    <ligand>
        <name>substrate</name>
    </ligand>
</feature>
<organism evidence="7 8">
    <name type="scientific">Apostasia shenzhenica</name>
    <dbReference type="NCBI Taxonomy" id="1088818"/>
    <lineage>
        <taxon>Eukaryota</taxon>
        <taxon>Viridiplantae</taxon>
        <taxon>Streptophyta</taxon>
        <taxon>Embryophyta</taxon>
        <taxon>Tracheophyta</taxon>
        <taxon>Spermatophyta</taxon>
        <taxon>Magnoliopsida</taxon>
        <taxon>Liliopsida</taxon>
        <taxon>Asparagales</taxon>
        <taxon>Orchidaceae</taxon>
        <taxon>Apostasioideae</taxon>
        <taxon>Apostasia</taxon>
    </lineage>
</organism>
<dbReference type="PROSITE" id="PS00063">
    <property type="entry name" value="ALDOKETO_REDUCTASE_3"/>
    <property type="match status" value="1"/>
</dbReference>
<protein>
    <submittedName>
        <fullName evidence="7">Aldose reductase</fullName>
        <ecNumber evidence="7">1.1.1.2</ecNumber>
    </submittedName>
</protein>
<dbReference type="InterPro" id="IPR018170">
    <property type="entry name" value="Aldo/ket_reductase_CS"/>
</dbReference>
<evidence type="ECO:0000259" key="6">
    <source>
        <dbReference type="Pfam" id="PF00248"/>
    </source>
</evidence>
<dbReference type="Proteomes" id="UP000236161">
    <property type="component" value="Unassembled WGS sequence"/>
</dbReference>
<sequence>MAQAAPPEALQEARQFKLVSGHYIPAVGLGTWRSGSHASDSVFKAITQARYRHLDTAAEYEVQEDVGRGLQAAIQAGIDRKDLFITSKLWCTELAPEKVQNALKNTLRELQLDYLDLYLIHWPFRLKEGAQRPPRPGDVLHFDMEGVWKEMEKLVRDGLVRDIGVCNFTVKKMQKLLGFAQIIPSVCQMEMHPGWRNDKMLDFCKKNGVHITAYSPLGSGSDWDLIHHPLVNRIANKLNKSPGQILVKWAIQRGTSAIPKSTNAERIQENAQVFGWQIPEEDFLVLSSINEQKRVLGGEELFVNKTHGPFKSTVELWDDED</sequence>
<dbReference type="STRING" id="1088818.A0A2I0A4X0"/>
<dbReference type="OrthoDB" id="416253at2759"/>
<keyword evidence="7" id="KW-0560">Oxidoreductase</keyword>
<evidence type="ECO:0000256" key="1">
    <source>
        <dbReference type="ARBA" id="ARBA00007905"/>
    </source>
</evidence>
<name>A0A2I0A4X0_9ASPA</name>
<dbReference type="EMBL" id="KZ452023">
    <property type="protein sequence ID" value="PKA50580.1"/>
    <property type="molecule type" value="Genomic_DNA"/>
</dbReference>
<proteinExistence type="inferred from homology"/>
<evidence type="ECO:0000256" key="3">
    <source>
        <dbReference type="PIRSR" id="PIRSR000097-1"/>
    </source>
</evidence>